<dbReference type="Proteomes" id="UP001461498">
    <property type="component" value="Unassembled WGS sequence"/>
</dbReference>
<reference evidence="2 3" key="1">
    <citation type="submission" date="2022-12" db="EMBL/GenBank/DDBJ databases">
        <title>Chromosome-level genome assembly of true bugs.</title>
        <authorList>
            <person name="Ma L."/>
            <person name="Li H."/>
        </authorList>
    </citation>
    <scope>NUCLEOTIDE SEQUENCE [LARGE SCALE GENOMIC DNA]</scope>
    <source>
        <strain evidence="2">Lab_2022b</strain>
    </source>
</reference>
<organism evidence="2 3">
    <name type="scientific">Rhynocoris fuscipes</name>
    <dbReference type="NCBI Taxonomy" id="488301"/>
    <lineage>
        <taxon>Eukaryota</taxon>
        <taxon>Metazoa</taxon>
        <taxon>Ecdysozoa</taxon>
        <taxon>Arthropoda</taxon>
        <taxon>Hexapoda</taxon>
        <taxon>Insecta</taxon>
        <taxon>Pterygota</taxon>
        <taxon>Neoptera</taxon>
        <taxon>Paraneoptera</taxon>
        <taxon>Hemiptera</taxon>
        <taxon>Heteroptera</taxon>
        <taxon>Panheteroptera</taxon>
        <taxon>Cimicomorpha</taxon>
        <taxon>Reduviidae</taxon>
        <taxon>Harpactorinae</taxon>
        <taxon>Harpactorini</taxon>
        <taxon>Rhynocoris</taxon>
    </lineage>
</organism>
<comment type="caution">
    <text evidence="2">The sequence shown here is derived from an EMBL/GenBank/DDBJ whole genome shotgun (WGS) entry which is preliminary data.</text>
</comment>
<sequence length="66" mass="7390">MGCKPSKDAIRASATAQDDHGHNNHHIKQVDKNVIEDVVTEQKIISLKENEGENETAQEKLTSMYN</sequence>
<feature type="compositionally biased region" description="Basic and acidic residues" evidence="1">
    <location>
        <begin position="17"/>
        <end position="31"/>
    </location>
</feature>
<accession>A0AAW1DKQ5</accession>
<dbReference type="AlphaFoldDB" id="A0AAW1DKQ5"/>
<evidence type="ECO:0000313" key="3">
    <source>
        <dbReference type="Proteomes" id="UP001461498"/>
    </source>
</evidence>
<evidence type="ECO:0000313" key="2">
    <source>
        <dbReference type="EMBL" id="KAK9510917.1"/>
    </source>
</evidence>
<name>A0AAW1DKQ5_9HEMI</name>
<feature type="region of interest" description="Disordered" evidence="1">
    <location>
        <begin position="1"/>
        <end position="31"/>
    </location>
</feature>
<proteinExistence type="predicted"/>
<dbReference type="EMBL" id="JAPXFL010000002">
    <property type="protein sequence ID" value="KAK9510917.1"/>
    <property type="molecule type" value="Genomic_DNA"/>
</dbReference>
<keyword evidence="3" id="KW-1185">Reference proteome</keyword>
<evidence type="ECO:0000256" key="1">
    <source>
        <dbReference type="SAM" id="MobiDB-lite"/>
    </source>
</evidence>
<gene>
    <name evidence="2" type="ORF">O3M35_005593</name>
</gene>
<protein>
    <submittedName>
        <fullName evidence="2">Uncharacterized protein</fullName>
    </submittedName>
</protein>
<feature type="compositionally biased region" description="Basic and acidic residues" evidence="1">
    <location>
        <begin position="1"/>
        <end position="10"/>
    </location>
</feature>